<dbReference type="Proteomes" id="UP001611251">
    <property type="component" value="Unassembled WGS sequence"/>
</dbReference>
<evidence type="ECO:0000256" key="1">
    <source>
        <dbReference type="ARBA" id="ARBA00023015"/>
    </source>
</evidence>
<evidence type="ECO:0000313" key="5">
    <source>
        <dbReference type="EMBL" id="MFH8135936.1"/>
    </source>
</evidence>
<accession>A0ABW7Q3B2</accession>
<proteinExistence type="predicted"/>
<keyword evidence="6" id="KW-1185">Reference proteome</keyword>
<protein>
    <submittedName>
        <fullName evidence="5">Helix-turn-helix domain-containing protein</fullName>
    </submittedName>
</protein>
<dbReference type="InterPro" id="IPR018060">
    <property type="entry name" value="HTH_AraC"/>
</dbReference>
<evidence type="ECO:0000313" key="6">
    <source>
        <dbReference type="Proteomes" id="UP001611251"/>
    </source>
</evidence>
<feature type="domain" description="HTH araC/xylS-type" evidence="4">
    <location>
        <begin position="12"/>
        <end position="110"/>
    </location>
</feature>
<name>A0ABW7Q3B2_9GAMM</name>
<dbReference type="SMART" id="SM00342">
    <property type="entry name" value="HTH_ARAC"/>
    <property type="match status" value="1"/>
</dbReference>
<comment type="caution">
    <text evidence="5">The sequence shown here is derived from an EMBL/GenBank/DDBJ whole genome shotgun (WGS) entry which is preliminary data.</text>
</comment>
<dbReference type="EMBL" id="JBGFSN010000008">
    <property type="protein sequence ID" value="MFH8135936.1"/>
    <property type="molecule type" value="Genomic_DNA"/>
</dbReference>
<reference evidence="5 6" key="1">
    <citation type="submission" date="2024-08" db="EMBL/GenBank/DDBJ databases">
        <title>Pantoea ronii - a newly identified human opportunistic pathogen.</title>
        <authorList>
            <person name="Keidar-Friedman D."/>
            <person name="Sorek N."/>
            <person name="Leshin-Carmel D."/>
            <person name="Tsur A."/>
            <person name="Amsalem M."/>
            <person name="Tolkach D."/>
            <person name="Brosh-Nissimov T."/>
        </authorList>
    </citation>
    <scope>NUCLEOTIDE SEQUENCE [LARGE SCALE GENOMIC DNA]</scope>
    <source>
        <strain evidence="5 6">AA23256</strain>
    </source>
</reference>
<organism evidence="5 6">
    <name type="scientific">Pantoea osteomyelitidis</name>
    <dbReference type="NCBI Taxonomy" id="3230026"/>
    <lineage>
        <taxon>Bacteria</taxon>
        <taxon>Pseudomonadati</taxon>
        <taxon>Pseudomonadota</taxon>
        <taxon>Gammaproteobacteria</taxon>
        <taxon>Enterobacterales</taxon>
        <taxon>Erwiniaceae</taxon>
        <taxon>Pantoea</taxon>
    </lineage>
</organism>
<dbReference type="RefSeq" id="WP_397217236.1">
    <property type="nucleotide sequence ID" value="NZ_JBGFSN010000008.1"/>
</dbReference>
<keyword evidence="1" id="KW-0805">Transcription regulation</keyword>
<dbReference type="InterPro" id="IPR009057">
    <property type="entry name" value="Homeodomain-like_sf"/>
</dbReference>
<keyword evidence="3" id="KW-0804">Transcription</keyword>
<sequence length="148" mass="17295">MDEKKYNEGVIDTVTLWINNNLENRLSIDDIAQKAGYSKWYLQKLFVKYHHESLARYIRKKKLAACIKALKSTPVPIITLAVRFHFESQQSFTRSFKGVTGCTPYHCRKRKLSDVAMKQLKEEDDPCKLCRSHSAKTTLFRPRKKRGD</sequence>
<dbReference type="SUPFAM" id="SSF46689">
    <property type="entry name" value="Homeodomain-like"/>
    <property type="match status" value="2"/>
</dbReference>
<evidence type="ECO:0000256" key="3">
    <source>
        <dbReference type="ARBA" id="ARBA00023163"/>
    </source>
</evidence>
<dbReference type="PANTHER" id="PTHR47504:SF5">
    <property type="entry name" value="RIGHT ORIGIN-BINDING PROTEIN"/>
    <property type="match status" value="1"/>
</dbReference>
<dbReference type="PANTHER" id="PTHR47504">
    <property type="entry name" value="RIGHT ORIGIN-BINDING PROTEIN"/>
    <property type="match status" value="1"/>
</dbReference>
<evidence type="ECO:0000259" key="4">
    <source>
        <dbReference type="PROSITE" id="PS01124"/>
    </source>
</evidence>
<dbReference type="Pfam" id="PF12833">
    <property type="entry name" value="HTH_18"/>
    <property type="match status" value="1"/>
</dbReference>
<dbReference type="InterPro" id="IPR050959">
    <property type="entry name" value="MarA-like"/>
</dbReference>
<gene>
    <name evidence="5" type="ORF">ABU178_17410</name>
</gene>
<evidence type="ECO:0000256" key="2">
    <source>
        <dbReference type="ARBA" id="ARBA00023125"/>
    </source>
</evidence>
<dbReference type="Gene3D" id="1.10.10.60">
    <property type="entry name" value="Homeodomain-like"/>
    <property type="match status" value="2"/>
</dbReference>
<dbReference type="PROSITE" id="PS01124">
    <property type="entry name" value="HTH_ARAC_FAMILY_2"/>
    <property type="match status" value="1"/>
</dbReference>
<keyword evidence="2" id="KW-0238">DNA-binding</keyword>